<evidence type="ECO:0000313" key="2">
    <source>
        <dbReference type="EMBL" id="CAE7938681.1"/>
    </source>
</evidence>
<organism evidence="2 3">
    <name type="scientific">Symbiodinium necroappetens</name>
    <dbReference type="NCBI Taxonomy" id="1628268"/>
    <lineage>
        <taxon>Eukaryota</taxon>
        <taxon>Sar</taxon>
        <taxon>Alveolata</taxon>
        <taxon>Dinophyceae</taxon>
        <taxon>Suessiales</taxon>
        <taxon>Symbiodiniaceae</taxon>
        <taxon>Symbiodinium</taxon>
    </lineage>
</organism>
<dbReference type="OrthoDB" id="185373at2759"/>
<dbReference type="PANTHER" id="PTHR47447">
    <property type="entry name" value="OS03G0856100 PROTEIN"/>
    <property type="match status" value="1"/>
</dbReference>
<reference evidence="2" key="1">
    <citation type="submission" date="2021-02" db="EMBL/GenBank/DDBJ databases">
        <authorList>
            <person name="Dougan E. K."/>
            <person name="Rhodes N."/>
            <person name="Thang M."/>
            <person name="Chan C."/>
        </authorList>
    </citation>
    <scope>NUCLEOTIDE SEQUENCE</scope>
</reference>
<dbReference type="AlphaFoldDB" id="A0A813C2R4"/>
<comment type="caution">
    <text evidence="2">The sequence shown here is derived from an EMBL/GenBank/DDBJ whole genome shotgun (WGS) entry which is preliminary data.</text>
</comment>
<protein>
    <submittedName>
        <fullName evidence="2">PPR4 protein</fullName>
    </submittedName>
</protein>
<accession>A0A813C2R4</accession>
<dbReference type="Pfam" id="PF13812">
    <property type="entry name" value="PPR_3"/>
    <property type="match status" value="1"/>
</dbReference>
<gene>
    <name evidence="2" type="primary">PPR4</name>
    <name evidence="2" type="ORF">SNEC2469_LOCUS33252</name>
</gene>
<proteinExistence type="predicted"/>
<sequence length="298" mass="32510">MRERAGAKFRSQARDAIAPLPLSQADKRLLDRLKRFSRKGDWDGVESAFSSYKGNSSQIYSQVMHAAFRCGRYQRGVAVYNNLCAMGLPKNLPVFTLATKLFAKAGDTVLVRKTWAEALETNAMDVPLAGARIDAAAEEGDIVSAATVLDNMTKQKLQPNLAHFTSAVRACVSAEGVSHNAANFLLRKVEEQGLAPELIFFTALIKSYTHADLGNFTAAYQKMKDFGIEPDRVFAETYLGTLLQPNTKGVSMLEALQGTDPSVLAAAREALQDFEAANVELSGLCRSVQRALGRILDM</sequence>
<dbReference type="Proteomes" id="UP000601435">
    <property type="component" value="Unassembled WGS sequence"/>
</dbReference>
<keyword evidence="1" id="KW-0677">Repeat</keyword>
<keyword evidence="3" id="KW-1185">Reference proteome</keyword>
<dbReference type="PANTHER" id="PTHR47447:SF17">
    <property type="entry name" value="OS12G0638900 PROTEIN"/>
    <property type="match status" value="1"/>
</dbReference>
<dbReference type="InterPro" id="IPR002885">
    <property type="entry name" value="PPR_rpt"/>
</dbReference>
<name>A0A813C2R4_9DINO</name>
<evidence type="ECO:0000256" key="1">
    <source>
        <dbReference type="ARBA" id="ARBA00022737"/>
    </source>
</evidence>
<dbReference type="Gene3D" id="1.25.40.10">
    <property type="entry name" value="Tetratricopeptide repeat domain"/>
    <property type="match status" value="2"/>
</dbReference>
<evidence type="ECO:0000313" key="3">
    <source>
        <dbReference type="Proteomes" id="UP000601435"/>
    </source>
</evidence>
<dbReference type="InterPro" id="IPR011990">
    <property type="entry name" value="TPR-like_helical_dom_sf"/>
</dbReference>
<dbReference type="EMBL" id="CAJNJA010086859">
    <property type="protein sequence ID" value="CAE7938681.1"/>
    <property type="molecule type" value="Genomic_DNA"/>
</dbReference>